<comment type="caution">
    <text evidence="2">The sequence shown here is derived from an EMBL/GenBank/DDBJ whole genome shotgun (WGS) entry which is preliminary data.</text>
</comment>
<evidence type="ECO:0000313" key="2">
    <source>
        <dbReference type="EMBL" id="KRT58145.1"/>
    </source>
</evidence>
<reference evidence="2 3" key="1">
    <citation type="submission" date="2015-11" db="EMBL/GenBank/DDBJ databases">
        <title>The genome of Candidatus Endoriftia persephone in Ridgeia piscesae and population structure of the North Eastern Pacific vestimentiferan symbionts.</title>
        <authorList>
            <person name="Perez M."/>
            <person name="Juniper K.S."/>
        </authorList>
    </citation>
    <scope>NUCLEOTIDE SEQUENCE [LARGE SCALE GENOMIC DNA]</scope>
    <source>
        <strain evidence="2">Ind10</strain>
    </source>
</reference>
<feature type="region of interest" description="Disordered" evidence="1">
    <location>
        <begin position="1"/>
        <end position="29"/>
    </location>
</feature>
<dbReference type="EMBL" id="LMXI01000405">
    <property type="protein sequence ID" value="KRT58145.1"/>
    <property type="molecule type" value="Genomic_DNA"/>
</dbReference>
<sequence length="47" mass="4796">PISRPGHGSAAKAKQPQAQAQPGKHPTALHGYSSMAASCAIKVSWSV</sequence>
<name>A0A0T5Z695_9GAMM</name>
<evidence type="ECO:0000256" key="1">
    <source>
        <dbReference type="SAM" id="MobiDB-lite"/>
    </source>
</evidence>
<dbReference type="AlphaFoldDB" id="A0A0T5Z695"/>
<proteinExistence type="predicted"/>
<organism evidence="2 3">
    <name type="scientific">endosymbiont of Ridgeia piscesae</name>
    <dbReference type="NCBI Taxonomy" id="54398"/>
    <lineage>
        <taxon>Bacteria</taxon>
        <taxon>Pseudomonadati</taxon>
        <taxon>Pseudomonadota</taxon>
        <taxon>Gammaproteobacteria</taxon>
        <taxon>sulfur-oxidizing symbionts</taxon>
    </lineage>
</organism>
<accession>A0A0T5Z695</accession>
<gene>
    <name evidence="2" type="ORF">Ga0076813_12891</name>
</gene>
<evidence type="ECO:0000313" key="3">
    <source>
        <dbReference type="Proteomes" id="UP000051276"/>
    </source>
</evidence>
<protein>
    <submittedName>
        <fullName evidence="2">Uncharacterized protein</fullName>
    </submittedName>
</protein>
<dbReference type="Proteomes" id="UP000051276">
    <property type="component" value="Unassembled WGS sequence"/>
</dbReference>
<feature type="compositionally biased region" description="Low complexity" evidence="1">
    <location>
        <begin position="10"/>
        <end position="22"/>
    </location>
</feature>
<feature type="non-terminal residue" evidence="2">
    <location>
        <position position="1"/>
    </location>
</feature>